<dbReference type="EMBL" id="CAJPWZ010002671">
    <property type="protein sequence ID" value="CAG2242467.1"/>
    <property type="molecule type" value="Genomic_DNA"/>
</dbReference>
<gene>
    <name evidence="4" type="ORF">MEDL_54633</name>
</gene>
<evidence type="ECO:0000256" key="2">
    <source>
        <dbReference type="SAM" id="MobiDB-lite"/>
    </source>
</evidence>
<keyword evidence="5" id="KW-1185">Reference proteome</keyword>
<sequence>MIDLCKIKEDFSGLVKEAQPWTLTQFVMWLDLKLSEFKIKVYMVLDHHTKTKPKWIEEEDSTSDVAPIPAPCRTCNKHSNDGHFYSDIHSSPASHRNVTRETKNAQPMEESETMRGEVGIIDLSHAEISRKQNSARMLRPPDDMSLKKSYQNTSYHEKSPNIQVERDKNRQEDVIEIDVPSPTEKMFITSNINKTSTPVIHSNIRPVQKPKNRPSLSMGTAIYTSTSSVTTPTFSSSYMSSPSRNIPPTFTNRKFALGAPPPPLVAPSNLANLDEMIAQAVQFNEIRTGADISSSQSQIRQSSGQSDVRPPPPMQQQPPKIQESDHSSSFSEQHSRQTLSEQHSRQTISEQHSRQTNISEQKLPYSQQTSTSSSAVPIALHANIDNINISQNSAHSSSDTMEIKIETEVDDSVADSFFVEGNVSWLIWVLGCLLFPLENLSYKKIEDPVVQPHRHRKVRNNSRDTRPSGMDTVSDLSIQSHDSSLQRSHDSGQQQRSHDLPVPSGDLPRQGLVDPETAKAFQMVELVNGSSVYVYERTIQQAFKIGTESQTGTYNGEKMARYLLNVFWSRKELVGATLSKAGRGKKILNQQIIEAILADETDIVDKSIGDFGGRSKISYKSLHLVLDFCTNLGRHTRSKVYKAISDNLCTRSWRAKKVLQAKYQKLERLEITEITYYIEIFGAVVLPTNYSGVTSDNYTEAFKAAGIHTIVYRGLKTLRYRFHYTLYIDGYYTGCKDCFVQIVRQEKYLTDKGNEVTALIYYFYFHSILQVPLDFNPPNNTLMVDNTHNIRLKENDKAIQIFVRVRSCLILPPLLEHQIKENDRLYRYLSKNIRLKENDKAIQIFVQGKDHVLSYLPLLEHQIKENDKSYTDICQEHQINENVKGYTDICQGKDHVLSYLPLLEHQININDRQINGGYTDICQEHQIKENDKAIQIFVQGKDHFLSYLPLLNIRLKENDKAKADICPGNPDGQHFGTELVHFSSLHRALMATHNVYIALQELNVNFRSIILPEALKAIQAQEPTVCMALEEIEKLFSDMTHPLDTIVSQLEVLHRNAIMGIENDNLEMMTVVKRMQIQYQDLLQGRDSSELSPGQMLLMGFDGLFTRLEDEFTDLMEAIDGLQVPDVWRKVDAVREGKSMQLSSFTSNTRGYLSSLFFIKRLQTMQMFFHMCTQFAANLQGMDGGNCYDDDQLARPVKRFIAEYVRKQVIGFPSQILGYMLCVFVDALGVDVTAEIETKDIGAESKVPLEDLVKKAVDVCLRNGQFQHMHFTQASTLSSSLDSAWRRHDLARRLDSNMELMKSSLHRAQLQLARLQWLHEDVFVQSGRHLNQMGMQNRSTIMSEMRKSGRHLNQMGMQNRSTIMSEMRKSGRHLNQMGMQNRSTIMSEMRKSGRHLNQMGMQNRSTIMSEMRKSMQSLLSQESGLGTCQTHYTQLESSIIQRLKWAAGANPSLNLVLQQFEECSIYRKHVFEEEMKCSTEVVSLCQGILHLEALRTRTPEAVASDSNFLTLINRCIESCVITESTHSTVTDLEILLMNTKPPGDNRICQSWLETCTIDIASEIDKINQEKAELKKEMDISRDATKTEVTTIKNILTNHHKLMSEIRTVLKSMAKQEELGLEEGYSTTTVVKDYLNTYKNFSENFTTALKIVTTEDITKDGMAEADDMVDSLIGQITLIYDDLVNLAPPLLPQGDGLDQSEIQNFTAVTLKRPSTKDLLSPVRKSSNPRDSTPPGSPHPGLLAKISGSSSKRTDKVTRDPRTGKAIQERNSYAVSVWRRVKMKLDGRDPDPNKRFTVAEQVDFIIKDATNLDNLAVLYEGWTPWV</sequence>
<protein>
    <submittedName>
        <fullName evidence="4">SMG1</fullName>
        <ecNumber evidence="4">2.7.11.1</ecNumber>
    </submittedName>
</protein>
<feature type="region of interest" description="Disordered" evidence="2">
    <location>
        <begin position="88"/>
        <end position="113"/>
    </location>
</feature>
<keyword evidence="1" id="KW-0175">Coiled coil</keyword>
<dbReference type="GO" id="GO:0004674">
    <property type="term" value="F:protein serine/threonine kinase activity"/>
    <property type="evidence" value="ECO:0007669"/>
    <property type="project" value="UniProtKB-EC"/>
</dbReference>
<evidence type="ECO:0000259" key="3">
    <source>
        <dbReference type="PROSITE" id="PS51190"/>
    </source>
</evidence>
<feature type="compositionally biased region" description="Polar residues" evidence="2">
    <location>
        <begin position="336"/>
        <end position="370"/>
    </location>
</feature>
<feature type="region of interest" description="Disordered" evidence="2">
    <location>
        <begin position="1715"/>
        <end position="1764"/>
    </location>
</feature>
<evidence type="ECO:0000256" key="1">
    <source>
        <dbReference type="SAM" id="Coils"/>
    </source>
</evidence>
<feature type="compositionally biased region" description="Basic and acidic residues" evidence="2">
    <location>
        <begin position="155"/>
        <end position="169"/>
    </location>
</feature>
<feature type="region of interest" description="Disordered" evidence="2">
    <location>
        <begin position="450"/>
        <end position="511"/>
    </location>
</feature>
<feature type="coiled-coil region" evidence="1">
    <location>
        <begin position="1556"/>
        <end position="1583"/>
    </location>
</feature>
<dbReference type="Proteomes" id="UP000683360">
    <property type="component" value="Unassembled WGS sequence"/>
</dbReference>
<evidence type="ECO:0000313" key="4">
    <source>
        <dbReference type="EMBL" id="CAG2242467.1"/>
    </source>
</evidence>
<name>A0A8S3U9G6_MYTED</name>
<reference evidence="4" key="1">
    <citation type="submission" date="2021-03" db="EMBL/GenBank/DDBJ databases">
        <authorList>
            <person name="Bekaert M."/>
        </authorList>
    </citation>
    <scope>NUCLEOTIDE SEQUENCE</scope>
</reference>
<dbReference type="Pfam" id="PF02260">
    <property type="entry name" value="FATC"/>
    <property type="match status" value="1"/>
</dbReference>
<dbReference type="InterPro" id="IPR050517">
    <property type="entry name" value="DDR_Repair_Kinase"/>
</dbReference>
<feature type="compositionally biased region" description="Low complexity" evidence="2">
    <location>
        <begin position="293"/>
        <end position="306"/>
    </location>
</feature>
<dbReference type="GO" id="GO:0005634">
    <property type="term" value="C:nucleus"/>
    <property type="evidence" value="ECO:0007669"/>
    <property type="project" value="TreeGrafter"/>
</dbReference>
<feature type="compositionally biased region" description="Basic and acidic residues" evidence="2">
    <location>
        <begin position="1750"/>
        <end position="1761"/>
    </location>
</feature>
<feature type="region of interest" description="Disordered" evidence="2">
    <location>
        <begin position="131"/>
        <end position="169"/>
    </location>
</feature>
<keyword evidence="4" id="KW-0808">Transferase</keyword>
<dbReference type="PANTHER" id="PTHR11139">
    <property type="entry name" value="ATAXIA TELANGIECTASIA MUTATED ATM -RELATED"/>
    <property type="match status" value="1"/>
</dbReference>
<dbReference type="PROSITE" id="PS51190">
    <property type="entry name" value="FATC"/>
    <property type="match status" value="1"/>
</dbReference>
<proteinExistence type="predicted"/>
<dbReference type="PANTHER" id="PTHR11139:SF71">
    <property type="entry name" value="SERINE_THREONINE-PROTEIN KINASE SMG1"/>
    <property type="match status" value="1"/>
</dbReference>
<feature type="compositionally biased region" description="Polar residues" evidence="2">
    <location>
        <begin position="474"/>
        <end position="495"/>
    </location>
</feature>
<comment type="caution">
    <text evidence="4">The sequence shown here is derived from an EMBL/GenBank/DDBJ whole genome shotgun (WGS) entry which is preliminary data.</text>
</comment>
<evidence type="ECO:0000313" key="5">
    <source>
        <dbReference type="Proteomes" id="UP000683360"/>
    </source>
</evidence>
<organism evidence="4 5">
    <name type="scientific">Mytilus edulis</name>
    <name type="common">Blue mussel</name>
    <dbReference type="NCBI Taxonomy" id="6550"/>
    <lineage>
        <taxon>Eukaryota</taxon>
        <taxon>Metazoa</taxon>
        <taxon>Spiralia</taxon>
        <taxon>Lophotrochozoa</taxon>
        <taxon>Mollusca</taxon>
        <taxon>Bivalvia</taxon>
        <taxon>Autobranchia</taxon>
        <taxon>Pteriomorphia</taxon>
        <taxon>Mytilida</taxon>
        <taxon>Mytiloidea</taxon>
        <taxon>Mytilidae</taxon>
        <taxon>Mytilinae</taxon>
        <taxon>Mytilus</taxon>
    </lineage>
</organism>
<accession>A0A8S3U9G6</accession>
<dbReference type="InterPro" id="IPR003152">
    <property type="entry name" value="FATC_dom"/>
</dbReference>
<feature type="region of interest" description="Disordered" evidence="2">
    <location>
        <begin position="289"/>
        <end position="370"/>
    </location>
</feature>
<dbReference type="EC" id="2.7.11.1" evidence="4"/>
<dbReference type="GO" id="GO:0000184">
    <property type="term" value="P:nuclear-transcribed mRNA catabolic process, nonsense-mediated decay"/>
    <property type="evidence" value="ECO:0007669"/>
    <property type="project" value="TreeGrafter"/>
</dbReference>
<feature type="domain" description="FATC" evidence="3">
    <location>
        <begin position="1792"/>
        <end position="1824"/>
    </location>
</feature>
<dbReference type="OrthoDB" id="10065496at2759"/>
<dbReference type="SMART" id="SM01343">
    <property type="entry name" value="FATC"/>
    <property type="match status" value="1"/>
</dbReference>